<dbReference type="SMART" id="SM00824">
    <property type="entry name" value="PKS_TE"/>
    <property type="match status" value="1"/>
</dbReference>
<dbReference type="InterPro" id="IPR020802">
    <property type="entry name" value="TesA-like"/>
</dbReference>
<name>K4NYW4_9PSEU</name>
<dbReference type="InterPro" id="IPR001031">
    <property type="entry name" value="Thioesterase"/>
</dbReference>
<dbReference type="Pfam" id="PF00975">
    <property type="entry name" value="Thioesterase"/>
    <property type="match status" value="1"/>
</dbReference>
<keyword evidence="2" id="KW-0378">Hydrolase</keyword>
<dbReference type="PANTHER" id="PTHR11487">
    <property type="entry name" value="THIOESTERASE"/>
    <property type="match status" value="1"/>
</dbReference>
<dbReference type="SUPFAM" id="SSF53474">
    <property type="entry name" value="alpha/beta-Hydrolases"/>
    <property type="match status" value="1"/>
</dbReference>
<proteinExistence type="inferred from homology"/>
<dbReference type="AlphaFoldDB" id="K4NYW4"/>
<dbReference type="EMBL" id="JX679499">
    <property type="protein sequence ID" value="AFV52205.1"/>
    <property type="molecule type" value="Genomic_DNA"/>
</dbReference>
<evidence type="ECO:0000256" key="2">
    <source>
        <dbReference type="ARBA" id="ARBA00022801"/>
    </source>
</evidence>
<evidence type="ECO:0000313" key="4">
    <source>
        <dbReference type="EMBL" id="AFV52205.1"/>
    </source>
</evidence>
<dbReference type="GO" id="GO:0016787">
    <property type="term" value="F:hydrolase activity"/>
    <property type="evidence" value="ECO:0007669"/>
    <property type="project" value="UniProtKB-KW"/>
</dbReference>
<reference evidence="4" key="1">
    <citation type="journal article" date="2013" name="Proc. Natl. Acad. Sci. U.S.A.">
        <title>A new member of the 4-methylideneimidazole-5-one-containing aminomutase family from the enediyne kedarcidin biosynthetic pathway.</title>
        <authorList>
            <person name="Huang S.X."/>
            <person name="Lohman J.R."/>
            <person name="Huang T."/>
            <person name="Shen B."/>
        </authorList>
    </citation>
    <scope>NUCLEOTIDE SEQUENCE</scope>
    <source>
        <strain evidence="4">ATCC 53650</strain>
    </source>
</reference>
<feature type="domain" description="Thioesterase TesA-like" evidence="3">
    <location>
        <begin position="23"/>
        <end position="246"/>
    </location>
</feature>
<evidence type="ECO:0000259" key="3">
    <source>
        <dbReference type="SMART" id="SM00824"/>
    </source>
</evidence>
<comment type="similarity">
    <text evidence="1">Belongs to the thioesterase family.</text>
</comment>
<dbReference type="Gene3D" id="3.40.50.1820">
    <property type="entry name" value="alpha/beta hydrolase"/>
    <property type="match status" value="1"/>
</dbReference>
<evidence type="ECO:0000256" key="1">
    <source>
        <dbReference type="ARBA" id="ARBA00007169"/>
    </source>
</evidence>
<dbReference type="GO" id="GO:0008610">
    <property type="term" value="P:lipid biosynthetic process"/>
    <property type="evidence" value="ECO:0007669"/>
    <property type="project" value="TreeGrafter"/>
</dbReference>
<dbReference type="PANTHER" id="PTHR11487:SF0">
    <property type="entry name" value="S-ACYL FATTY ACID SYNTHASE THIOESTERASE, MEDIUM CHAIN"/>
    <property type="match status" value="1"/>
</dbReference>
<sequence>MTTTSPVGVVVHRPVADAAIRLVCFPYAGGGSSAYAGWPRHLDGRVEVVAVQLPGREARLMRPAFTDLDALVPAVGEALEPYQDRPLAFFGHSMGALLAFELARWSRDRGRAGPVRLFASARPAPHLRATPPPGLSEPDDVVLTRLARLGGTPPELLADRRLMSLLLPTLRADFAVVRGYRYRPDPPLPCPVTACGGVDDPEVGQADLAAWAGHTASSFDLRMFPGGHFYLRDSAAALLRVVRESLT</sequence>
<dbReference type="InterPro" id="IPR029058">
    <property type="entry name" value="AB_hydrolase_fold"/>
</dbReference>
<protein>
    <submittedName>
        <fullName evidence="4">Thioesterase</fullName>
    </submittedName>
</protein>
<organism evidence="4">
    <name type="scientific">Streptoalloteichus sp. ATCC 53650</name>
    <dbReference type="NCBI Taxonomy" id="756733"/>
    <lineage>
        <taxon>Bacteria</taxon>
        <taxon>Bacillati</taxon>
        <taxon>Actinomycetota</taxon>
        <taxon>Actinomycetes</taxon>
        <taxon>Pseudonocardiales</taxon>
        <taxon>Pseudonocardiaceae</taxon>
        <taxon>Streptoalloteichus</taxon>
    </lineage>
</organism>
<accession>K4NYW4</accession>
<dbReference type="InterPro" id="IPR012223">
    <property type="entry name" value="TEII"/>
</dbReference>